<dbReference type="Proteomes" id="UP001218895">
    <property type="component" value="Chromosome"/>
</dbReference>
<dbReference type="Pfam" id="PF13439">
    <property type="entry name" value="Glyco_transf_4"/>
    <property type="match status" value="1"/>
</dbReference>
<protein>
    <submittedName>
        <fullName evidence="2">Glycosyltransferase family 4 protein</fullName>
    </submittedName>
</protein>
<reference evidence="2" key="1">
    <citation type="submission" date="2022-01" db="EMBL/GenBank/DDBJ databases">
        <title>Complete genome of Methanomicrobium antiquum DSM 21220.</title>
        <authorList>
            <person name="Chen S.-C."/>
            <person name="You Y.-T."/>
            <person name="Zhou Y.-Z."/>
            <person name="Lai M.-C."/>
        </authorList>
    </citation>
    <scope>NUCLEOTIDE SEQUENCE</scope>
    <source>
        <strain evidence="2">DSM 21220</strain>
    </source>
</reference>
<dbReference type="KEGG" id="manq:L1994_03125"/>
<dbReference type="RefSeq" id="WP_278100237.1">
    <property type="nucleotide sequence ID" value="NZ_CP091092.1"/>
</dbReference>
<dbReference type="SUPFAM" id="SSF53756">
    <property type="entry name" value="UDP-Glycosyltransferase/glycogen phosphorylase"/>
    <property type="match status" value="1"/>
</dbReference>
<dbReference type="GeneID" id="79949354"/>
<organism evidence="2 3">
    <name type="scientific">Methanomicrobium antiquum</name>
    <dbReference type="NCBI Taxonomy" id="487686"/>
    <lineage>
        <taxon>Archaea</taxon>
        <taxon>Methanobacteriati</taxon>
        <taxon>Methanobacteriota</taxon>
        <taxon>Stenosarchaea group</taxon>
        <taxon>Methanomicrobia</taxon>
        <taxon>Methanomicrobiales</taxon>
        <taxon>Methanomicrobiaceae</taxon>
        <taxon>Methanomicrobium</taxon>
    </lineage>
</organism>
<evidence type="ECO:0000313" key="2">
    <source>
        <dbReference type="EMBL" id="WFN37398.1"/>
    </source>
</evidence>
<dbReference type="CDD" id="cd03794">
    <property type="entry name" value="GT4_WbuB-like"/>
    <property type="match status" value="1"/>
</dbReference>
<gene>
    <name evidence="2" type="ORF">L1994_03125</name>
</gene>
<dbReference type="Pfam" id="PF13692">
    <property type="entry name" value="Glyco_trans_1_4"/>
    <property type="match status" value="1"/>
</dbReference>
<keyword evidence="3" id="KW-1185">Reference proteome</keyword>
<dbReference type="InterPro" id="IPR028098">
    <property type="entry name" value="Glyco_trans_4-like_N"/>
</dbReference>
<proteinExistence type="predicted"/>
<evidence type="ECO:0000259" key="1">
    <source>
        <dbReference type="Pfam" id="PF13439"/>
    </source>
</evidence>
<accession>A0AAF0FN74</accession>
<feature type="domain" description="Glycosyltransferase subfamily 4-like N-terminal" evidence="1">
    <location>
        <begin position="20"/>
        <end position="197"/>
    </location>
</feature>
<dbReference type="PANTHER" id="PTHR12526">
    <property type="entry name" value="GLYCOSYLTRANSFERASE"/>
    <property type="match status" value="1"/>
</dbReference>
<dbReference type="PANTHER" id="PTHR12526:SF622">
    <property type="entry name" value="GLYCOSYLTRANSFERASE (GROUP I)"/>
    <property type="match status" value="1"/>
</dbReference>
<sequence length="412" mass="47348">MNILFIHEVDYNKKVIFDMHELAESLSVLGHSIYLIDYQDTWQRENLIDFGYIKTKEFSNKKRIYDEASICLIRPGFFKIPGFDRFSAMISHYYAIKSTIKKYNIDVIILYSVPTNGIQSILLAKKYEVPVVFRSIDNLHGLVKSKTLSKFTFYFEKYVYKNVDCIIALTPKLADYVINFGAKKEKVKLLLFGTDTKKFHPSIDVSELKNAMHIGSSDRIIIFIGTFFDFSGLDLYVRKFSQVVKEIPEAKLILVGGGPLFERVKLLINELNLTECILLTGFQQFELMPEFINLADLCINPFQINDTTRDIIPGKVYQYLACAKPVLATPLQGMKELLPNENYGIIYSDIDDFAKNTIKILKDESALKKIGIAGFRHCIENNDKLSIVKQLEQIICDLECYSKSVEVNNNEY</sequence>
<dbReference type="AlphaFoldDB" id="A0AAF0FN74"/>
<dbReference type="EMBL" id="CP091092">
    <property type="protein sequence ID" value="WFN37398.1"/>
    <property type="molecule type" value="Genomic_DNA"/>
</dbReference>
<dbReference type="Gene3D" id="3.40.50.2000">
    <property type="entry name" value="Glycogen Phosphorylase B"/>
    <property type="match status" value="2"/>
</dbReference>
<evidence type="ECO:0000313" key="3">
    <source>
        <dbReference type="Proteomes" id="UP001218895"/>
    </source>
</evidence>
<name>A0AAF0FN74_9EURY</name>